<keyword evidence="2" id="KW-1185">Reference proteome</keyword>
<reference evidence="1 2" key="1">
    <citation type="submission" date="2023-06" db="EMBL/GenBank/DDBJ databases">
        <title>Genomic Analysis of Acinetobacter Strains Recovered from South Australian Aquatic Samples provides Insights into the Circulation of Antibiotic Resistance determinants in the Environment.</title>
        <authorList>
            <person name="Tobin L."/>
            <person name="Jarocki V.M."/>
            <person name="Kenyon J."/>
            <person name="Drigo B."/>
            <person name="Donner E."/>
            <person name="Djordjevic S.P."/>
            <person name="Hamidian M."/>
        </authorList>
    </citation>
    <scope>NUCLEOTIDE SEQUENCE [LARGE SCALE GENOMIC DNA]</scope>
    <source>
        <strain evidence="1 2">SAAc652</strain>
    </source>
</reference>
<accession>A0ABU3WI85</accession>
<comment type="caution">
    <text evidence="1">The sequence shown here is derived from an EMBL/GenBank/DDBJ whole genome shotgun (WGS) entry which is preliminary data.</text>
</comment>
<dbReference type="Proteomes" id="UP001278188">
    <property type="component" value="Unassembled WGS sequence"/>
</dbReference>
<evidence type="ECO:0000313" key="1">
    <source>
        <dbReference type="EMBL" id="MDV2470094.1"/>
    </source>
</evidence>
<organism evidence="1 2">
    <name type="scientific">Acinetobacter chinensis</name>
    <dbReference type="NCBI Taxonomy" id="2004650"/>
    <lineage>
        <taxon>Bacteria</taxon>
        <taxon>Pseudomonadati</taxon>
        <taxon>Pseudomonadota</taxon>
        <taxon>Gammaproteobacteria</taxon>
        <taxon>Moraxellales</taxon>
        <taxon>Moraxellaceae</taxon>
        <taxon>Acinetobacter</taxon>
    </lineage>
</organism>
<sequence>MNSAELMSQTYTDPANTMIELSDQQLSQVQGQALFSLNNIKDNAQGINFYKLAFEASVDLNLNAKSLQLGCGGMNGAGACDIDISQVSFGCITGASGNCISLPATLQNQANGLDANNSISNQTALKNFVLTNPFFQFAIRNSDSAAKREVVGVRIGAEHAEGPMSFGALNSFSGYFTGKANLTMLGEKNVSPVSKENAHFGNASAFLGLQNSEILNVLGIKINYRDLTMDYGTISEKDLKVSVVGNRVTQATIQGLQLGSVVDKIVNGVTVNQICGRGWFNECTGVISPGVANTLLPLLKTGIGNYIKGELASGLHTTADQLNNYQLKYNLTNVHQIDVDSDTFGIALSKELIKYPGYAEAVSRGWSMYLQDAFTLNIEDKVSNLVQNIAATPNAREGNITLLAPAYRNCYGEMKFC</sequence>
<gene>
    <name evidence="1" type="ORF">QR674_14005</name>
</gene>
<name>A0ABU3WI85_9GAMM</name>
<evidence type="ECO:0000313" key="2">
    <source>
        <dbReference type="Proteomes" id="UP001278188"/>
    </source>
</evidence>
<protein>
    <submittedName>
        <fullName evidence="1">Uncharacterized protein</fullName>
    </submittedName>
</protein>
<dbReference type="EMBL" id="JASVDY010000005">
    <property type="protein sequence ID" value="MDV2470094.1"/>
    <property type="molecule type" value="Genomic_DNA"/>
</dbReference>
<proteinExistence type="predicted"/>
<dbReference type="RefSeq" id="WP_205671799.1">
    <property type="nucleotide sequence ID" value="NZ_CP127923.1"/>
</dbReference>